<name>A0A2T1HTR2_9HYPH</name>
<dbReference type="PANTHER" id="PTHR43304:SF1">
    <property type="entry name" value="PAC DOMAIN-CONTAINING PROTEIN"/>
    <property type="match status" value="1"/>
</dbReference>
<dbReference type="Pfam" id="PF08448">
    <property type="entry name" value="PAS_4"/>
    <property type="match status" value="2"/>
</dbReference>
<dbReference type="PROSITE" id="PS50109">
    <property type="entry name" value="HIS_KIN"/>
    <property type="match status" value="1"/>
</dbReference>
<dbReference type="InterPro" id="IPR035965">
    <property type="entry name" value="PAS-like_dom_sf"/>
</dbReference>
<dbReference type="SUPFAM" id="SSF52172">
    <property type="entry name" value="CheY-like"/>
    <property type="match status" value="1"/>
</dbReference>
<dbReference type="SMART" id="SM00091">
    <property type="entry name" value="PAS"/>
    <property type="match status" value="3"/>
</dbReference>
<dbReference type="Gene3D" id="3.40.50.2300">
    <property type="match status" value="1"/>
</dbReference>
<dbReference type="Gene3D" id="3.30.450.40">
    <property type="match status" value="1"/>
</dbReference>
<keyword evidence="3 6" id="KW-0597">Phosphoprotein</keyword>
<dbReference type="Pfam" id="PF13185">
    <property type="entry name" value="GAF_2"/>
    <property type="match status" value="1"/>
</dbReference>
<feature type="domain" description="PAC" evidence="10">
    <location>
        <begin position="671"/>
        <end position="727"/>
    </location>
</feature>
<evidence type="ECO:0000313" key="12">
    <source>
        <dbReference type="Proteomes" id="UP000239772"/>
    </source>
</evidence>
<dbReference type="SMART" id="SM00086">
    <property type="entry name" value="PAC"/>
    <property type="match status" value="4"/>
</dbReference>
<dbReference type="PANTHER" id="PTHR43304">
    <property type="entry name" value="PHYTOCHROME-LIKE PROTEIN CPH1"/>
    <property type="match status" value="1"/>
</dbReference>
<evidence type="ECO:0000313" key="11">
    <source>
        <dbReference type="EMBL" id="PSC05053.1"/>
    </source>
</evidence>
<feature type="modified residue" description="4-aspartylphosphate" evidence="6">
    <location>
        <position position="1031"/>
    </location>
</feature>
<sequence length="1094" mass="119442">MTIEAGASGTPAFLAGGGRMGALMRAHDWSGSPLGPPKAWPQSLRSVVGLLLGSKFPMFVAWGPELGFLYNDPYAEILGAKHPAALGRRFYDIWSEIWPDISPLIDAAIAGEGSYRENLPLLMNRKGFDEQTWFTFSYSPVRDESGRVAGMFCACTETTGQVLGDRRRAFLLELEERLRDGTQPRAAMDAAVEALGRHLGASRVGYSEVQADGETIVCATCYAEGVEPLLGAFRLDAFGPASIARQFGGSTEAVADVQADPAQVQATWAAIETRAFVSVPLVREGRLQASLYVNRREPHVWTADEVSLIEEVAARTWAAVERARAEARLRESEARFRLMADAVPQIVWITDAEGRAEFFNKQWSDYTGASFVPGTAGELVASHVHPDDGAATLAAFDQARRTETTFLVEHRMRSRAGDYRWFLVRAEPHRDPATGGVARWFGASVDIHDRKLAEQALLALNADLEREVVERTRERGLIWRHSLDLLSVIDMGSATFDAVNPAWTGALGWATEEIQGRRYTDFVHPDDIGASAAAFERLERGDPVLHFENRYRTVDGGWRWLSWVAVPESGKLYSVTRDVTVERERQAELEAAEAARREADALYRAYFENTPEALFVIGVGADGSFVVEELNPAHEAGLGLRLDKVRGRRVEDILPPDVARRVLATYRRVVETGEIHQYREVFDLSGDPQHWDTSIVPMRDPEGRIVRLVGSGRNVTRQVIAEEALRQSQKMEAMGQLTGGVAHDFNNLLTPIVGALDMLQRKGLGGEREQRLIAGAAQSADRAKTLVQRLLAFARRQPLQAVPVDVAKLVKGMGDLVASMTGPQIRVVVEAPEDLPAALADPNQIEMALLNLSVNARDAMPEGGTLRISATAERVGPGHRSKLRTGAYICLSVADTGSGMDEATLARAVEPFFSTKGIGKGTGLGLSMVHGLASQLGGALTIQSRPAFGTNVELWLPQSAAHPDAEERLPETTPAPDRVGTALLVDDEDLVRMSTTEMLMDLGYAVIEAASAEEALRLLERGEQFDLLVTDHLMPGMNGTDLARVVQSARPNVSVLLVSGYAEREGIDPDLPRLTKPFRKDELAAGLAQLAPPN</sequence>
<dbReference type="Gene3D" id="3.30.565.10">
    <property type="entry name" value="Histidine kinase-like ATPase, C-terminal domain"/>
    <property type="match status" value="1"/>
</dbReference>
<dbReference type="Pfam" id="PF00512">
    <property type="entry name" value="HisKA"/>
    <property type="match status" value="1"/>
</dbReference>
<dbReference type="InterPro" id="IPR003661">
    <property type="entry name" value="HisK_dim/P_dom"/>
</dbReference>
<dbReference type="FunFam" id="3.30.450.20:FF:000099">
    <property type="entry name" value="Sensory box sensor histidine kinase"/>
    <property type="match status" value="1"/>
</dbReference>
<dbReference type="PROSITE" id="PS50110">
    <property type="entry name" value="RESPONSE_REGULATORY"/>
    <property type="match status" value="1"/>
</dbReference>
<dbReference type="InterPro" id="IPR013655">
    <property type="entry name" value="PAS_fold_3"/>
</dbReference>
<dbReference type="PRINTS" id="PR00344">
    <property type="entry name" value="BCTRLSENSOR"/>
</dbReference>
<feature type="domain" description="PAS" evidence="9">
    <location>
        <begin position="599"/>
        <end position="673"/>
    </location>
</feature>
<dbReference type="Pfam" id="PF02518">
    <property type="entry name" value="HATPase_c"/>
    <property type="match status" value="1"/>
</dbReference>
<evidence type="ECO:0000259" key="10">
    <source>
        <dbReference type="PROSITE" id="PS50113"/>
    </source>
</evidence>
<dbReference type="Gene3D" id="3.30.450.20">
    <property type="entry name" value="PAS domain"/>
    <property type="match status" value="4"/>
</dbReference>
<keyword evidence="12" id="KW-1185">Reference proteome</keyword>
<dbReference type="InterPro" id="IPR003594">
    <property type="entry name" value="HATPase_dom"/>
</dbReference>
<evidence type="ECO:0000256" key="6">
    <source>
        <dbReference type="PROSITE-ProRule" id="PRU00169"/>
    </source>
</evidence>
<dbReference type="SUPFAM" id="SSF55785">
    <property type="entry name" value="PYP-like sensor domain (PAS domain)"/>
    <property type="match status" value="4"/>
</dbReference>
<dbReference type="CDD" id="cd00130">
    <property type="entry name" value="PAS"/>
    <property type="match status" value="3"/>
</dbReference>
<dbReference type="RefSeq" id="WP_106337124.1">
    <property type="nucleotide sequence ID" value="NZ_PVZS01000010.1"/>
</dbReference>
<evidence type="ECO:0000256" key="2">
    <source>
        <dbReference type="ARBA" id="ARBA00012438"/>
    </source>
</evidence>
<dbReference type="PROSITE" id="PS50113">
    <property type="entry name" value="PAC"/>
    <property type="match status" value="2"/>
</dbReference>
<dbReference type="InterPro" id="IPR011006">
    <property type="entry name" value="CheY-like_superfamily"/>
</dbReference>
<feature type="domain" description="PAS" evidence="9">
    <location>
        <begin position="332"/>
        <end position="403"/>
    </location>
</feature>
<evidence type="ECO:0000256" key="1">
    <source>
        <dbReference type="ARBA" id="ARBA00000085"/>
    </source>
</evidence>
<dbReference type="InterPro" id="IPR036890">
    <property type="entry name" value="HATPase_C_sf"/>
</dbReference>
<dbReference type="CDD" id="cd00082">
    <property type="entry name" value="HisKA"/>
    <property type="match status" value="1"/>
</dbReference>
<dbReference type="OrthoDB" id="9796100at2"/>
<keyword evidence="4" id="KW-0808">Transferase</keyword>
<dbReference type="InterPro" id="IPR003018">
    <property type="entry name" value="GAF"/>
</dbReference>
<dbReference type="SMART" id="SM00065">
    <property type="entry name" value="GAF"/>
    <property type="match status" value="1"/>
</dbReference>
<dbReference type="SUPFAM" id="SSF55874">
    <property type="entry name" value="ATPase domain of HSP90 chaperone/DNA topoisomerase II/histidine kinase"/>
    <property type="match status" value="1"/>
</dbReference>
<evidence type="ECO:0000256" key="5">
    <source>
        <dbReference type="ARBA" id="ARBA00022777"/>
    </source>
</evidence>
<dbReference type="InterPro" id="IPR000700">
    <property type="entry name" value="PAS-assoc_C"/>
</dbReference>
<feature type="domain" description="Histidine kinase" evidence="7">
    <location>
        <begin position="740"/>
        <end position="960"/>
    </location>
</feature>
<dbReference type="Gene3D" id="1.10.287.130">
    <property type="match status" value="1"/>
</dbReference>
<organism evidence="11 12">
    <name type="scientific">Alsobacter soli</name>
    <dbReference type="NCBI Taxonomy" id="2109933"/>
    <lineage>
        <taxon>Bacteria</taxon>
        <taxon>Pseudomonadati</taxon>
        <taxon>Pseudomonadota</taxon>
        <taxon>Alphaproteobacteria</taxon>
        <taxon>Hyphomicrobiales</taxon>
        <taxon>Alsobacteraceae</taxon>
        <taxon>Alsobacter</taxon>
    </lineage>
</organism>
<dbReference type="InterPro" id="IPR013656">
    <property type="entry name" value="PAS_4"/>
</dbReference>
<dbReference type="NCBIfam" id="TIGR00229">
    <property type="entry name" value="sensory_box"/>
    <property type="match status" value="3"/>
</dbReference>
<dbReference type="EC" id="2.7.13.3" evidence="2"/>
<proteinExistence type="predicted"/>
<evidence type="ECO:0000259" key="8">
    <source>
        <dbReference type="PROSITE" id="PS50110"/>
    </source>
</evidence>
<keyword evidence="5 11" id="KW-0418">Kinase</keyword>
<dbReference type="InterPro" id="IPR001789">
    <property type="entry name" value="Sig_transdc_resp-reg_receiver"/>
</dbReference>
<dbReference type="Pfam" id="PF08447">
    <property type="entry name" value="PAS_3"/>
    <property type="match status" value="2"/>
</dbReference>
<protein>
    <recommendedName>
        <fullName evidence="2">histidine kinase</fullName>
        <ecNumber evidence="2">2.7.13.3</ecNumber>
    </recommendedName>
</protein>
<dbReference type="InterPro" id="IPR001610">
    <property type="entry name" value="PAC"/>
</dbReference>
<evidence type="ECO:0000259" key="7">
    <source>
        <dbReference type="PROSITE" id="PS50109"/>
    </source>
</evidence>
<comment type="caution">
    <text evidence="11">The sequence shown here is derived from an EMBL/GenBank/DDBJ whole genome shotgun (WGS) entry which is preliminary data.</text>
</comment>
<dbReference type="Proteomes" id="UP000239772">
    <property type="component" value="Unassembled WGS sequence"/>
</dbReference>
<comment type="catalytic activity">
    <reaction evidence="1">
        <text>ATP + protein L-histidine = ADP + protein N-phospho-L-histidine.</text>
        <dbReference type="EC" id="2.7.13.3"/>
    </reaction>
</comment>
<dbReference type="InterPro" id="IPR005467">
    <property type="entry name" value="His_kinase_dom"/>
</dbReference>
<dbReference type="SMART" id="SM00387">
    <property type="entry name" value="HATPase_c"/>
    <property type="match status" value="1"/>
</dbReference>
<feature type="domain" description="PAC" evidence="10">
    <location>
        <begin position="406"/>
        <end position="459"/>
    </location>
</feature>
<gene>
    <name evidence="11" type="ORF">SLNSH_11465</name>
</gene>
<dbReference type="PROSITE" id="PS50112">
    <property type="entry name" value="PAS"/>
    <property type="match status" value="3"/>
</dbReference>
<dbReference type="SMART" id="SM00448">
    <property type="entry name" value="REC"/>
    <property type="match status" value="1"/>
</dbReference>
<dbReference type="SMART" id="SM00388">
    <property type="entry name" value="HisKA"/>
    <property type="match status" value="1"/>
</dbReference>
<evidence type="ECO:0000256" key="4">
    <source>
        <dbReference type="ARBA" id="ARBA00022679"/>
    </source>
</evidence>
<feature type="domain" description="Response regulatory" evidence="8">
    <location>
        <begin position="981"/>
        <end position="1091"/>
    </location>
</feature>
<dbReference type="InterPro" id="IPR000014">
    <property type="entry name" value="PAS"/>
</dbReference>
<feature type="domain" description="PAS" evidence="9">
    <location>
        <begin position="499"/>
        <end position="542"/>
    </location>
</feature>
<dbReference type="EMBL" id="PVZS01000010">
    <property type="protein sequence ID" value="PSC05053.1"/>
    <property type="molecule type" value="Genomic_DNA"/>
</dbReference>
<dbReference type="SUPFAM" id="SSF55781">
    <property type="entry name" value="GAF domain-like"/>
    <property type="match status" value="1"/>
</dbReference>
<dbReference type="GO" id="GO:0000155">
    <property type="term" value="F:phosphorelay sensor kinase activity"/>
    <property type="evidence" value="ECO:0007669"/>
    <property type="project" value="InterPro"/>
</dbReference>
<evidence type="ECO:0000256" key="3">
    <source>
        <dbReference type="ARBA" id="ARBA00022553"/>
    </source>
</evidence>
<dbReference type="InterPro" id="IPR004358">
    <property type="entry name" value="Sig_transdc_His_kin-like_C"/>
</dbReference>
<dbReference type="Pfam" id="PF00072">
    <property type="entry name" value="Response_reg"/>
    <property type="match status" value="1"/>
</dbReference>
<dbReference type="InterPro" id="IPR052162">
    <property type="entry name" value="Sensor_kinase/Photoreceptor"/>
</dbReference>
<reference evidence="12" key="1">
    <citation type="submission" date="2018-03" db="EMBL/GenBank/DDBJ databases">
        <authorList>
            <person name="Sun L."/>
            <person name="Liu H."/>
            <person name="Chen W."/>
            <person name="Huang K."/>
            <person name="Liu W."/>
            <person name="Gao X."/>
        </authorList>
    </citation>
    <scope>NUCLEOTIDE SEQUENCE [LARGE SCALE GENOMIC DNA]</scope>
    <source>
        <strain evidence="12">SH9</strain>
    </source>
</reference>
<dbReference type="InterPro" id="IPR029016">
    <property type="entry name" value="GAF-like_dom_sf"/>
</dbReference>
<dbReference type="InterPro" id="IPR036097">
    <property type="entry name" value="HisK_dim/P_sf"/>
</dbReference>
<accession>A0A2T1HTR2</accession>
<dbReference type="SUPFAM" id="SSF47384">
    <property type="entry name" value="Homodimeric domain of signal transducing histidine kinase"/>
    <property type="match status" value="1"/>
</dbReference>
<evidence type="ECO:0000259" key="9">
    <source>
        <dbReference type="PROSITE" id="PS50112"/>
    </source>
</evidence>
<dbReference type="AlphaFoldDB" id="A0A2T1HTR2"/>